<dbReference type="AlphaFoldDB" id="A0A7K3THZ8"/>
<comment type="subcellular location">
    <subcellularLocation>
        <location evidence="1">Cell membrane</location>
        <topology evidence="1">Multi-pass membrane protein</topology>
    </subcellularLocation>
</comment>
<evidence type="ECO:0000256" key="3">
    <source>
        <dbReference type="ARBA" id="ARBA00022692"/>
    </source>
</evidence>
<evidence type="ECO:0000259" key="9">
    <source>
        <dbReference type="Pfam" id="PF12704"/>
    </source>
</evidence>
<dbReference type="PANTHER" id="PTHR30572">
    <property type="entry name" value="MEMBRANE COMPONENT OF TRANSPORTER-RELATED"/>
    <property type="match status" value="1"/>
</dbReference>
<dbReference type="RefSeq" id="WP_152351157.1">
    <property type="nucleotide sequence ID" value="NZ_WBSN01000025.1"/>
</dbReference>
<keyword evidence="3 7" id="KW-0812">Transmembrane</keyword>
<dbReference type="Proteomes" id="UP000469763">
    <property type="component" value="Unassembled WGS sequence"/>
</dbReference>
<dbReference type="Pfam" id="PF12704">
    <property type="entry name" value="MacB_PCD"/>
    <property type="match status" value="1"/>
</dbReference>
<comment type="similarity">
    <text evidence="6">Belongs to the ABC-4 integral membrane protein family.</text>
</comment>
<evidence type="ECO:0000256" key="2">
    <source>
        <dbReference type="ARBA" id="ARBA00022475"/>
    </source>
</evidence>
<dbReference type="Pfam" id="PF02687">
    <property type="entry name" value="FtsX"/>
    <property type="match status" value="1"/>
</dbReference>
<evidence type="ECO:0000256" key="7">
    <source>
        <dbReference type="SAM" id="Phobius"/>
    </source>
</evidence>
<keyword evidence="5 7" id="KW-0472">Membrane</keyword>
<evidence type="ECO:0000256" key="1">
    <source>
        <dbReference type="ARBA" id="ARBA00004651"/>
    </source>
</evidence>
<feature type="transmembrane region" description="Helical" evidence="7">
    <location>
        <begin position="390"/>
        <end position="411"/>
    </location>
</feature>
<feature type="domain" description="MacB-like periplasmic core" evidence="9">
    <location>
        <begin position="74"/>
        <end position="269"/>
    </location>
</feature>
<organism evidence="10 11">
    <name type="scientific">Bifidobacterium avesanii</name>
    <dbReference type="NCBI Taxonomy" id="1798157"/>
    <lineage>
        <taxon>Bacteria</taxon>
        <taxon>Bacillati</taxon>
        <taxon>Actinomycetota</taxon>
        <taxon>Actinomycetes</taxon>
        <taxon>Bifidobacteriales</taxon>
        <taxon>Bifidobacteriaceae</taxon>
        <taxon>Bifidobacterium</taxon>
    </lineage>
</organism>
<dbReference type="InterPro" id="IPR025857">
    <property type="entry name" value="MacB_PCD"/>
</dbReference>
<keyword evidence="4 7" id="KW-1133">Transmembrane helix</keyword>
<dbReference type="GO" id="GO:0005886">
    <property type="term" value="C:plasma membrane"/>
    <property type="evidence" value="ECO:0007669"/>
    <property type="project" value="UniProtKB-SubCell"/>
</dbReference>
<keyword evidence="11" id="KW-1185">Reference proteome</keyword>
<dbReference type="OrthoDB" id="3227934at2"/>
<feature type="transmembrane region" description="Helical" evidence="7">
    <location>
        <begin position="346"/>
        <end position="370"/>
    </location>
</feature>
<evidence type="ECO:0000313" key="10">
    <source>
        <dbReference type="EMBL" id="NEG78691.1"/>
    </source>
</evidence>
<evidence type="ECO:0000256" key="4">
    <source>
        <dbReference type="ARBA" id="ARBA00022989"/>
    </source>
</evidence>
<dbReference type="InterPro" id="IPR050250">
    <property type="entry name" value="Macrolide_Exporter_MacB"/>
</dbReference>
<gene>
    <name evidence="10" type="ORF">GFD22_06865</name>
</gene>
<proteinExistence type="inferred from homology"/>
<sequence length="437" mass="46357">MFVLKNAWTAMTHHKTRTILVVLIAAAVSAGSMFALSARYSYESATGSIYQSLAPDAKISVDRQKVMVSKNVSDASQVNWNDYNLSWADWSNYAEALSNAGVSFTPQYDETAVVPAAEGQIQPVNGSNFTVTGFYDAGSSQDGPLGAYTIVEGADLTYDESGMGNAIIPKALADKNGTKVGDTITLANPSDSSKTITFTVSGIYRTTAAGVTPSLGNDLDPDNAIYASYYGFSNVGLSPTDDTAKTNALNVTFKLESLDAYEQFKTVVKQAGLSDDYTVSSPKIASYNANIQPLKDLGGKLTPALIALWVTGGVLAVLLIAWTLAGRSEEIGYDIAVGVSRGRIGWQFALELILPALVGVTAGYLGAGFRTAPIIARLTTEVHGTPLPSLIWQCIWAALGAMVLIAVICWIRTALYRTESLFAPRPEATPADAAKEA</sequence>
<dbReference type="PANTHER" id="PTHR30572:SF9">
    <property type="entry name" value="ABC TRANSPORTER PERMEASE PROTEIN"/>
    <property type="match status" value="1"/>
</dbReference>
<evidence type="ECO:0000256" key="5">
    <source>
        <dbReference type="ARBA" id="ARBA00023136"/>
    </source>
</evidence>
<feature type="transmembrane region" description="Helical" evidence="7">
    <location>
        <begin position="304"/>
        <end position="325"/>
    </location>
</feature>
<evidence type="ECO:0000313" key="11">
    <source>
        <dbReference type="Proteomes" id="UP000469763"/>
    </source>
</evidence>
<dbReference type="GO" id="GO:0022857">
    <property type="term" value="F:transmembrane transporter activity"/>
    <property type="evidence" value="ECO:0007669"/>
    <property type="project" value="TreeGrafter"/>
</dbReference>
<name>A0A7K3THZ8_9BIFI</name>
<feature type="domain" description="ABC3 transporter permease C-terminal" evidence="8">
    <location>
        <begin position="307"/>
        <end position="413"/>
    </location>
</feature>
<reference evidence="10 11" key="1">
    <citation type="submission" date="2019-10" db="EMBL/GenBank/DDBJ databases">
        <title>Bifidobacterium from non-human primates.</title>
        <authorList>
            <person name="Modesto M."/>
        </authorList>
    </citation>
    <scope>NUCLEOTIDE SEQUENCE [LARGE SCALE GENOMIC DNA]</scope>
    <source>
        <strain evidence="10 11">TREC</strain>
    </source>
</reference>
<protein>
    <submittedName>
        <fullName evidence="10">FtsX-like permease family protein</fullName>
    </submittedName>
</protein>
<dbReference type="EMBL" id="WHZY01000009">
    <property type="protein sequence ID" value="NEG78691.1"/>
    <property type="molecule type" value="Genomic_DNA"/>
</dbReference>
<evidence type="ECO:0000259" key="8">
    <source>
        <dbReference type="Pfam" id="PF02687"/>
    </source>
</evidence>
<dbReference type="InterPro" id="IPR003838">
    <property type="entry name" value="ABC3_permease_C"/>
</dbReference>
<evidence type="ECO:0000256" key="6">
    <source>
        <dbReference type="ARBA" id="ARBA00038076"/>
    </source>
</evidence>
<comment type="caution">
    <text evidence="10">The sequence shown here is derived from an EMBL/GenBank/DDBJ whole genome shotgun (WGS) entry which is preliminary data.</text>
</comment>
<keyword evidence="2" id="KW-1003">Cell membrane</keyword>
<accession>A0A7K3THZ8</accession>